<dbReference type="PANTHER" id="PTHR30143">
    <property type="entry name" value="ACID HYDRATASE"/>
    <property type="match status" value="1"/>
</dbReference>
<dbReference type="RefSeq" id="WP_111348165.1">
    <property type="nucleotide sequence ID" value="NZ_QHHQ01000004.1"/>
</dbReference>
<accession>A0A8B2NK33</accession>
<comment type="caution">
    <text evidence="2">The sequence shown here is derived from an EMBL/GenBank/DDBJ whole genome shotgun (WGS) entry which is preliminary data.</text>
</comment>
<dbReference type="InterPro" id="IPR036663">
    <property type="entry name" value="Fumarylacetoacetase_C_sf"/>
</dbReference>
<sequence>MRRWVIGGALLLGCGIGGANAACVDDATLAAYLKDFDSGTPTRAMGAGGSVEDARCIQDLLVGELTGELGPVIGYKAGLTSAAAQERFGVDEPVLGTLLEKMMLPSGATVPASFGARPLFEADLLLVVGDAGINEAKTPEEVLAHLSSVRPFIELPDLMLAEGEPLDGATITAMNVGARMGVVGDDIPVDDAMLDTLKTMTVTVTDADGTVLAEAKGESVLGNPLNSALWLMEKGLTFEPGQVISVGSIGPLLPPAKAKGTATVTYKGLPGDPAVTVHFE</sequence>
<dbReference type="PANTHER" id="PTHR30143:SF0">
    <property type="entry name" value="2-KETO-4-PENTENOATE HYDRATASE"/>
    <property type="match status" value="1"/>
</dbReference>
<name>A0A8B2NK33_9HYPH</name>
<dbReference type="Proteomes" id="UP000249590">
    <property type="component" value="Unassembled WGS sequence"/>
</dbReference>
<protein>
    <submittedName>
        <fullName evidence="2">Hydratase</fullName>
    </submittedName>
</protein>
<proteinExistence type="predicted"/>
<gene>
    <name evidence="2" type="ORF">DLJ53_19030</name>
</gene>
<keyword evidence="1" id="KW-0732">Signal</keyword>
<dbReference type="Gene3D" id="3.90.850.10">
    <property type="entry name" value="Fumarylacetoacetase-like, C-terminal domain"/>
    <property type="match status" value="1"/>
</dbReference>
<dbReference type="GO" id="GO:0005737">
    <property type="term" value="C:cytoplasm"/>
    <property type="evidence" value="ECO:0007669"/>
    <property type="project" value="TreeGrafter"/>
</dbReference>
<reference evidence="2 3" key="1">
    <citation type="submission" date="2018-05" db="EMBL/GenBank/DDBJ databases">
        <title>Acuticoccus sediminis sp. nov., isolated from deep-sea sediment of Indian Ocean.</title>
        <authorList>
            <person name="Liu X."/>
            <person name="Lai Q."/>
            <person name="Du Y."/>
            <person name="Sun F."/>
            <person name="Zhang X."/>
            <person name="Wang S."/>
            <person name="Shao Z."/>
        </authorList>
    </citation>
    <scope>NUCLEOTIDE SEQUENCE [LARGE SCALE GENOMIC DNA]</scope>
    <source>
        <strain evidence="2 3">PTG4-2</strain>
    </source>
</reference>
<keyword evidence="3" id="KW-1185">Reference proteome</keyword>
<dbReference type="OrthoDB" id="9792137at2"/>
<feature type="signal peptide" evidence="1">
    <location>
        <begin position="1"/>
        <end position="21"/>
    </location>
</feature>
<dbReference type="SUPFAM" id="SSF56529">
    <property type="entry name" value="FAH"/>
    <property type="match status" value="1"/>
</dbReference>
<evidence type="ECO:0000256" key="1">
    <source>
        <dbReference type="SAM" id="SignalP"/>
    </source>
</evidence>
<evidence type="ECO:0000313" key="2">
    <source>
        <dbReference type="EMBL" id="RAH99845.1"/>
    </source>
</evidence>
<feature type="chain" id="PRO_5032977342" evidence="1">
    <location>
        <begin position="22"/>
        <end position="280"/>
    </location>
</feature>
<organism evidence="2 3">
    <name type="scientific">Acuticoccus sediminis</name>
    <dbReference type="NCBI Taxonomy" id="2184697"/>
    <lineage>
        <taxon>Bacteria</taxon>
        <taxon>Pseudomonadati</taxon>
        <taxon>Pseudomonadota</taxon>
        <taxon>Alphaproteobacteria</taxon>
        <taxon>Hyphomicrobiales</taxon>
        <taxon>Amorphaceae</taxon>
        <taxon>Acuticoccus</taxon>
    </lineage>
</organism>
<evidence type="ECO:0000313" key="3">
    <source>
        <dbReference type="Proteomes" id="UP000249590"/>
    </source>
</evidence>
<dbReference type="InterPro" id="IPR050772">
    <property type="entry name" value="Hydratase-Decarb/MhpD_sf"/>
</dbReference>
<dbReference type="GO" id="GO:0008684">
    <property type="term" value="F:2-oxopent-4-enoate hydratase activity"/>
    <property type="evidence" value="ECO:0007669"/>
    <property type="project" value="TreeGrafter"/>
</dbReference>
<dbReference type="AlphaFoldDB" id="A0A8B2NK33"/>
<dbReference type="EMBL" id="QHHQ01000004">
    <property type="protein sequence ID" value="RAH99845.1"/>
    <property type="molecule type" value="Genomic_DNA"/>
</dbReference>